<dbReference type="GO" id="GO:0016301">
    <property type="term" value="F:kinase activity"/>
    <property type="evidence" value="ECO:0007669"/>
    <property type="project" value="UniProtKB-KW"/>
</dbReference>
<accession>A0A2K8P8Z1</accession>
<dbReference type="AlphaFoldDB" id="A0A2K8P8Z1"/>
<dbReference type="SUPFAM" id="SSF52540">
    <property type="entry name" value="P-loop containing nucleoside triphosphate hydrolases"/>
    <property type="match status" value="1"/>
</dbReference>
<keyword evidence="3" id="KW-0418">Kinase</keyword>
<dbReference type="Gene3D" id="3.40.50.300">
    <property type="entry name" value="P-loop containing nucleotide triphosphate hydrolases"/>
    <property type="match status" value="1"/>
</dbReference>
<evidence type="ECO:0000313" key="4">
    <source>
        <dbReference type="Proteomes" id="UP000231791"/>
    </source>
</evidence>
<name>A0A2K8P8Z1_STRLA</name>
<dbReference type="Proteomes" id="UP000231791">
    <property type="component" value="Chromosome"/>
</dbReference>
<dbReference type="PANTHER" id="PTHR34383:SF1">
    <property type="entry name" value="ADP-POLYPHOSPHATE PHOSPHOTRANSFERASE"/>
    <property type="match status" value="1"/>
</dbReference>
<dbReference type="InterPro" id="IPR027417">
    <property type="entry name" value="P-loop_NTPase"/>
</dbReference>
<evidence type="ECO:0000313" key="3">
    <source>
        <dbReference type="EMBL" id="ATZ23204.1"/>
    </source>
</evidence>
<keyword evidence="3" id="KW-0808">Transferase</keyword>
<sequence>MADGILLVKFWLSVSRAEQRTRFAIRRVDPVRQWKLSPTDIASLGLWDAYTAAKVDMFRATDTEHAPWTVVKTNDKRRARLEALRSLPWRIDYDRKDTAAVGQPDPLSSGPRIPSWKQARNPPTSLPTRLPAPPWARACTLTAITRRGRHRPARIRPVARSALGEGVAYGCRA</sequence>
<dbReference type="PANTHER" id="PTHR34383">
    <property type="entry name" value="POLYPHOSPHATE:AMP PHOSPHOTRANSFERASE-RELATED"/>
    <property type="match status" value="1"/>
</dbReference>
<keyword evidence="4" id="KW-1185">Reference proteome</keyword>
<evidence type="ECO:0000256" key="1">
    <source>
        <dbReference type="SAM" id="MobiDB-lite"/>
    </source>
</evidence>
<evidence type="ECO:0000259" key="2">
    <source>
        <dbReference type="Pfam" id="PF03976"/>
    </source>
</evidence>
<dbReference type="KEGG" id="slx:SLAV_06495"/>
<dbReference type="Pfam" id="PF03976">
    <property type="entry name" value="PPK2"/>
    <property type="match status" value="1"/>
</dbReference>
<organism evidence="3 4">
    <name type="scientific">Streptomyces lavendulae subsp. lavendulae</name>
    <dbReference type="NCBI Taxonomy" id="58340"/>
    <lineage>
        <taxon>Bacteria</taxon>
        <taxon>Bacillati</taxon>
        <taxon>Actinomycetota</taxon>
        <taxon>Actinomycetes</taxon>
        <taxon>Kitasatosporales</taxon>
        <taxon>Streptomycetaceae</taxon>
        <taxon>Streptomyces</taxon>
    </lineage>
</organism>
<feature type="region of interest" description="Disordered" evidence="1">
    <location>
        <begin position="100"/>
        <end position="132"/>
    </location>
</feature>
<reference evidence="3 4" key="1">
    <citation type="submission" date="2017-11" db="EMBL/GenBank/DDBJ databases">
        <title>Complete genome sequence of Streptomyces lavendulae subsp. lavendulae CCM 3239 (formerly 'Streptomyces aureofaciens CCM 3239'), the producer of the angucycline-type antibiotic auricin.</title>
        <authorList>
            <person name="Busche T."/>
            <person name="Novakova R."/>
            <person name="Al'Dilaimi A."/>
            <person name="Homerova D."/>
            <person name="Feckova L."/>
            <person name="Rezuchova B."/>
            <person name="Mingyar E."/>
            <person name="Csolleiova D."/>
            <person name="Bekeova C."/>
            <person name="Winkler A."/>
            <person name="Sevcikova B."/>
            <person name="Kalinowski J."/>
            <person name="Kormanec J."/>
            <person name="Ruckert C."/>
        </authorList>
    </citation>
    <scope>NUCLEOTIDE SEQUENCE [LARGE SCALE GENOMIC DNA]</scope>
    <source>
        <strain evidence="3 4">CCM 3239</strain>
    </source>
</reference>
<protein>
    <submittedName>
        <fullName evidence="3">Polyphosphate kinase 2 (PPK2)</fullName>
    </submittedName>
</protein>
<feature type="domain" description="Polyphosphate kinase-2-related" evidence="2">
    <location>
        <begin position="2"/>
        <end position="97"/>
    </location>
</feature>
<dbReference type="EMBL" id="CP024985">
    <property type="protein sequence ID" value="ATZ23204.1"/>
    <property type="molecule type" value="Genomic_DNA"/>
</dbReference>
<dbReference type="InterPro" id="IPR022488">
    <property type="entry name" value="PPK2-related"/>
</dbReference>
<proteinExistence type="predicted"/>
<gene>
    <name evidence="3" type="ORF">SLAV_06495</name>
</gene>